<dbReference type="Proteomes" id="UP000251002">
    <property type="component" value="Unassembled WGS sequence"/>
</dbReference>
<organism evidence="1 2">
    <name type="scientific">Planococcus halotolerans</name>
    <dbReference type="NCBI Taxonomy" id="2233542"/>
    <lineage>
        <taxon>Bacteria</taxon>
        <taxon>Bacillati</taxon>
        <taxon>Bacillota</taxon>
        <taxon>Bacilli</taxon>
        <taxon>Bacillales</taxon>
        <taxon>Caryophanaceae</taxon>
        <taxon>Planococcus</taxon>
    </lineage>
</organism>
<sequence length="83" mass="9139">MMPLFLIPKNRDSIEKSPYSLFGMGLLGSPKAYLGTAVSRFPNLLLLQGPNTGNGHTSVILMIEAQGNHREYIGSSRTNSQFR</sequence>
<evidence type="ECO:0000313" key="1">
    <source>
        <dbReference type="EMBL" id="RAZ77746.1"/>
    </source>
</evidence>
<name>A0A365KX43_9BACL</name>
<gene>
    <name evidence="1" type="ORF">DP120_09705</name>
</gene>
<dbReference type="EMBL" id="QLZR01000003">
    <property type="protein sequence ID" value="RAZ77746.1"/>
    <property type="molecule type" value="Genomic_DNA"/>
</dbReference>
<dbReference type="InterPro" id="IPR036188">
    <property type="entry name" value="FAD/NAD-bd_sf"/>
</dbReference>
<comment type="caution">
    <text evidence="1">The sequence shown here is derived from an EMBL/GenBank/DDBJ whole genome shotgun (WGS) entry which is preliminary data.</text>
</comment>
<keyword evidence="2" id="KW-1185">Reference proteome</keyword>
<protein>
    <submittedName>
        <fullName evidence="1">Uncharacterized protein</fullName>
    </submittedName>
</protein>
<dbReference type="Gene3D" id="3.50.50.60">
    <property type="entry name" value="FAD/NAD(P)-binding domain"/>
    <property type="match status" value="1"/>
</dbReference>
<proteinExistence type="predicted"/>
<accession>A0A365KX43</accession>
<evidence type="ECO:0000313" key="2">
    <source>
        <dbReference type="Proteomes" id="UP000251002"/>
    </source>
</evidence>
<reference evidence="1 2" key="1">
    <citation type="submission" date="2018-06" db="EMBL/GenBank/DDBJ databases">
        <title>The draft genome sequences of strains SCU63 and S1.</title>
        <authorList>
            <person name="Gan L."/>
        </authorList>
    </citation>
    <scope>NUCLEOTIDE SEQUENCE [LARGE SCALE GENOMIC DNA]</scope>
    <source>
        <strain evidence="1 2">SCU63</strain>
    </source>
</reference>
<dbReference type="AlphaFoldDB" id="A0A365KX43"/>